<name>A0A857DG78_9FIRM</name>
<dbReference type="Pfam" id="PF02754">
    <property type="entry name" value="CCG"/>
    <property type="match status" value="2"/>
</dbReference>
<keyword evidence="4" id="KW-0408">Iron</keyword>
<dbReference type="InterPro" id="IPR017900">
    <property type="entry name" value="4Fe4S_Fe_S_CS"/>
</dbReference>
<dbReference type="AlphaFoldDB" id="A0A857DG78"/>
<keyword evidence="3" id="KW-0560">Oxidoreductase</keyword>
<dbReference type="GO" id="GO:0046872">
    <property type="term" value="F:metal ion binding"/>
    <property type="evidence" value="ECO:0007669"/>
    <property type="project" value="UniProtKB-KW"/>
</dbReference>
<dbReference type="RefSeq" id="WP_158208068.1">
    <property type="nucleotide sequence ID" value="NZ_CP046996.1"/>
</dbReference>
<keyword evidence="1" id="KW-0004">4Fe-4S</keyword>
<evidence type="ECO:0000256" key="2">
    <source>
        <dbReference type="ARBA" id="ARBA00022723"/>
    </source>
</evidence>
<dbReference type="InterPro" id="IPR004017">
    <property type="entry name" value="Cys_rich_dom"/>
</dbReference>
<feature type="domain" description="Cysteine-rich" evidence="6">
    <location>
        <begin position="125"/>
        <end position="203"/>
    </location>
</feature>
<gene>
    <name evidence="7" type="ORF">GQ588_00450</name>
</gene>
<dbReference type="GO" id="GO:0051539">
    <property type="term" value="F:4 iron, 4 sulfur cluster binding"/>
    <property type="evidence" value="ECO:0007669"/>
    <property type="project" value="UniProtKB-KW"/>
</dbReference>
<dbReference type="SUPFAM" id="SSF46548">
    <property type="entry name" value="alpha-helical ferredoxin"/>
    <property type="match status" value="1"/>
</dbReference>
<evidence type="ECO:0000313" key="8">
    <source>
        <dbReference type="Proteomes" id="UP000430508"/>
    </source>
</evidence>
<reference evidence="7 8" key="1">
    <citation type="submission" date="2019-12" db="EMBL/GenBank/DDBJ databases">
        <title>Sequence classification of anaerobic respiratory reductive dehalogenases: First we see many, then we see few.</title>
        <authorList>
            <person name="Molenda O."/>
            <person name="Puentes Jacome L.A."/>
            <person name="Cao X."/>
            <person name="Nesbo C.L."/>
            <person name="Tang S."/>
            <person name="Morson N."/>
            <person name="Patron J."/>
            <person name="Lomheim L."/>
            <person name="Wishart D.S."/>
            <person name="Edwards E.A."/>
        </authorList>
    </citation>
    <scope>NUCLEOTIDE SEQUENCE [LARGE SCALE GENOMIC DNA]</scope>
    <source>
        <strain evidence="7 8">12DCA</strain>
    </source>
</reference>
<dbReference type="PANTHER" id="PTHR43255:SF1">
    <property type="entry name" value="IRON-SULFUR-BINDING OXIDOREDUCTASE FADF-RELATED"/>
    <property type="match status" value="1"/>
</dbReference>
<dbReference type="PANTHER" id="PTHR43255">
    <property type="entry name" value="IRON-SULFUR-BINDING OXIDOREDUCTASE FADF-RELATED-RELATED"/>
    <property type="match status" value="1"/>
</dbReference>
<dbReference type="PROSITE" id="PS00198">
    <property type="entry name" value="4FE4S_FER_1"/>
    <property type="match status" value="1"/>
</dbReference>
<dbReference type="EMBL" id="CP046996">
    <property type="protein sequence ID" value="QGZ99245.1"/>
    <property type="molecule type" value="Genomic_DNA"/>
</dbReference>
<keyword evidence="5" id="KW-0411">Iron-sulfur</keyword>
<keyword evidence="2" id="KW-0479">Metal-binding</keyword>
<dbReference type="InterPro" id="IPR051460">
    <property type="entry name" value="HdrC_iron-sulfur_subunit"/>
</dbReference>
<evidence type="ECO:0000256" key="3">
    <source>
        <dbReference type="ARBA" id="ARBA00023002"/>
    </source>
</evidence>
<evidence type="ECO:0000256" key="5">
    <source>
        <dbReference type="ARBA" id="ARBA00023014"/>
    </source>
</evidence>
<accession>A0A857DG78</accession>
<dbReference type="GO" id="GO:0016491">
    <property type="term" value="F:oxidoreductase activity"/>
    <property type="evidence" value="ECO:0007669"/>
    <property type="project" value="UniProtKB-KW"/>
</dbReference>
<sequence>MENNLKKETEKIISECQECGLCSNGCNFLAESASPAEMARRGITLEEAYGCALCAKCKAVCPFGLSPQPMFQARRVKAIQNQELDQEEFNYFMPDYEENVMNVYRQYYHIDYRDLEIDESSDTYFFPGCTLMTYSPKLTREIYSRLHKKLGCRGILTECCGLPLHQMGLTDRAQRYTDFLIEKITGHGIKRLITACPNCYYLLRETLKSTGVEILTIYEVVDFPDNSQGNLPKCTIHDSCPDRFEGIFARQTRAALKNYGVEIVEMANILQDSPCCGSGGQISHFRPDLADKLVHNRLEEAKHTGAQILVSYCLSCVLNFARIDIDSELTVRHVLNLLLGVDEDYTDVKKQAAKIFAE</sequence>
<proteinExistence type="predicted"/>
<evidence type="ECO:0000259" key="6">
    <source>
        <dbReference type="Pfam" id="PF02754"/>
    </source>
</evidence>
<feature type="domain" description="Cysteine-rich" evidence="6">
    <location>
        <begin position="235"/>
        <end position="320"/>
    </location>
</feature>
<dbReference type="Proteomes" id="UP000430508">
    <property type="component" value="Chromosome"/>
</dbReference>
<evidence type="ECO:0000256" key="1">
    <source>
        <dbReference type="ARBA" id="ARBA00022485"/>
    </source>
</evidence>
<evidence type="ECO:0000256" key="4">
    <source>
        <dbReference type="ARBA" id="ARBA00023004"/>
    </source>
</evidence>
<evidence type="ECO:0000313" key="7">
    <source>
        <dbReference type="EMBL" id="QGZ99245.1"/>
    </source>
</evidence>
<dbReference type="GO" id="GO:0005886">
    <property type="term" value="C:plasma membrane"/>
    <property type="evidence" value="ECO:0007669"/>
    <property type="project" value="TreeGrafter"/>
</dbReference>
<protein>
    <submittedName>
        <fullName evidence="7">(Fe-S)-binding protein</fullName>
    </submittedName>
</protein>
<organism evidence="7 8">
    <name type="scientific">Dehalobacter restrictus</name>
    <dbReference type="NCBI Taxonomy" id="55583"/>
    <lineage>
        <taxon>Bacteria</taxon>
        <taxon>Bacillati</taxon>
        <taxon>Bacillota</taxon>
        <taxon>Clostridia</taxon>
        <taxon>Eubacteriales</taxon>
        <taxon>Desulfitobacteriaceae</taxon>
        <taxon>Dehalobacter</taxon>
    </lineage>
</organism>